<evidence type="ECO:0000256" key="3">
    <source>
        <dbReference type="RuleBase" id="RU000590"/>
    </source>
</evidence>
<protein>
    <submittedName>
        <fullName evidence="6">Xaa-Pro peptidase family protein</fullName>
    </submittedName>
</protein>
<dbReference type="InterPro" id="IPR001131">
    <property type="entry name" value="Peptidase_M24B_aminopep-P_CS"/>
</dbReference>
<evidence type="ECO:0000313" key="6">
    <source>
        <dbReference type="EMBL" id="MEJ4100105.1"/>
    </source>
</evidence>
<keyword evidence="1 3" id="KW-0479">Metal-binding</keyword>
<dbReference type="SUPFAM" id="SSF53092">
    <property type="entry name" value="Creatinase/prolidase N-terminal domain"/>
    <property type="match status" value="1"/>
</dbReference>
<accession>A0ABU8NZ26</accession>
<evidence type="ECO:0000259" key="5">
    <source>
        <dbReference type="Pfam" id="PF01321"/>
    </source>
</evidence>
<evidence type="ECO:0000259" key="4">
    <source>
        <dbReference type="Pfam" id="PF00557"/>
    </source>
</evidence>
<evidence type="ECO:0000313" key="7">
    <source>
        <dbReference type="Proteomes" id="UP001359781"/>
    </source>
</evidence>
<dbReference type="Proteomes" id="UP001359781">
    <property type="component" value="Unassembled WGS sequence"/>
</dbReference>
<reference evidence="6 7" key="1">
    <citation type="submission" date="2024-02" db="EMBL/GenBank/DDBJ databases">
        <title>Whole genome sequencing and characterization of Corynebacterium isolated from the ocular surface of dry eye disease sufferers.</title>
        <authorList>
            <person name="Naqvi M."/>
        </authorList>
    </citation>
    <scope>NUCLEOTIDE SEQUENCE [LARGE SCALE GENOMIC DNA]</scope>
    <source>
        <strain evidence="6 7">PCRF</strain>
    </source>
</reference>
<evidence type="ECO:0000256" key="1">
    <source>
        <dbReference type="ARBA" id="ARBA00022723"/>
    </source>
</evidence>
<dbReference type="InterPro" id="IPR029149">
    <property type="entry name" value="Creatin/AminoP/Spt16_N"/>
</dbReference>
<dbReference type="InterPro" id="IPR036005">
    <property type="entry name" value="Creatinase/aminopeptidase-like"/>
</dbReference>
<sequence>MHRFPASVYAARLSRAAALCQSKGLGGLVIGTGPEMAYLVGSWTETHERFTGLVVPAEGSPALVVPRSDVADFDPDFLGELGVEVRPWADGADPYLLVELPGEGPVGLGASLTTAHVLALQSRCAPRATTLATTQARELFMRKDAHEVAQLRAAARAIDAVHEQVPGLLAAGRTEAEVAADLRALILREHREVDFIIVGSGPHGANPHHSFSERRLRAGEIVVVDIGGTYGVGYHSDCTRTYVVGGPAEEPEWYRALRLAQEAACAAVRPGATAAQIDAAAREVISEAGYSPEFFHRTGHGIGLSLHEEPFIMEGNDLVLEEGMAFSVEPGIYLEGHHGGRIEDIVVVTAEGCERLNNQPRQLR</sequence>
<dbReference type="RefSeq" id="WP_337890286.1">
    <property type="nucleotide sequence ID" value="NZ_JBAHVI010000006.1"/>
</dbReference>
<name>A0ABU8NZ26_9CORY</name>
<feature type="domain" description="Creatinase N-terminal" evidence="5">
    <location>
        <begin position="12"/>
        <end position="128"/>
    </location>
</feature>
<comment type="similarity">
    <text evidence="3">Belongs to the peptidase M24B family.</text>
</comment>
<dbReference type="EMBL" id="JBAHVJ010000006">
    <property type="protein sequence ID" value="MEJ4100105.1"/>
    <property type="molecule type" value="Genomic_DNA"/>
</dbReference>
<dbReference type="PROSITE" id="PS00491">
    <property type="entry name" value="PROLINE_PEPTIDASE"/>
    <property type="match status" value="1"/>
</dbReference>
<gene>
    <name evidence="6" type="ORF">V5S96_07015</name>
</gene>
<dbReference type="InterPro" id="IPR000587">
    <property type="entry name" value="Creatinase_N"/>
</dbReference>
<dbReference type="Pfam" id="PF01321">
    <property type="entry name" value="Creatinase_N"/>
    <property type="match status" value="1"/>
</dbReference>
<dbReference type="Pfam" id="PF00557">
    <property type="entry name" value="Peptidase_M24"/>
    <property type="match status" value="1"/>
</dbReference>
<dbReference type="PANTHER" id="PTHR46112">
    <property type="entry name" value="AMINOPEPTIDASE"/>
    <property type="match status" value="1"/>
</dbReference>
<evidence type="ECO:0000256" key="2">
    <source>
        <dbReference type="ARBA" id="ARBA00022801"/>
    </source>
</evidence>
<feature type="domain" description="Peptidase M24" evidence="4">
    <location>
        <begin position="150"/>
        <end position="350"/>
    </location>
</feature>
<comment type="caution">
    <text evidence="6">The sequence shown here is derived from an EMBL/GenBank/DDBJ whole genome shotgun (WGS) entry which is preliminary data.</text>
</comment>
<dbReference type="Gene3D" id="3.40.350.10">
    <property type="entry name" value="Creatinase/prolidase N-terminal domain"/>
    <property type="match status" value="1"/>
</dbReference>
<dbReference type="SUPFAM" id="SSF55920">
    <property type="entry name" value="Creatinase/aminopeptidase"/>
    <property type="match status" value="1"/>
</dbReference>
<dbReference type="InterPro" id="IPR050659">
    <property type="entry name" value="Peptidase_M24B"/>
</dbReference>
<keyword evidence="2" id="KW-0378">Hydrolase</keyword>
<dbReference type="Gene3D" id="3.90.230.10">
    <property type="entry name" value="Creatinase/methionine aminopeptidase superfamily"/>
    <property type="match status" value="1"/>
</dbReference>
<keyword evidence="7" id="KW-1185">Reference proteome</keyword>
<dbReference type="PANTHER" id="PTHR46112:SF3">
    <property type="entry name" value="AMINOPEPTIDASE YPDF"/>
    <property type="match status" value="1"/>
</dbReference>
<proteinExistence type="inferred from homology"/>
<organism evidence="6 7">
    <name type="scientific">Corynebacterium mastitidis</name>
    <dbReference type="NCBI Taxonomy" id="161890"/>
    <lineage>
        <taxon>Bacteria</taxon>
        <taxon>Bacillati</taxon>
        <taxon>Actinomycetota</taxon>
        <taxon>Actinomycetes</taxon>
        <taxon>Mycobacteriales</taxon>
        <taxon>Corynebacteriaceae</taxon>
        <taxon>Corynebacterium</taxon>
    </lineage>
</organism>
<dbReference type="InterPro" id="IPR000994">
    <property type="entry name" value="Pept_M24"/>
</dbReference>